<dbReference type="InterPro" id="IPR036116">
    <property type="entry name" value="FN3_sf"/>
</dbReference>
<dbReference type="SUPFAM" id="SSF49265">
    <property type="entry name" value="Fibronectin type III"/>
    <property type="match status" value="4"/>
</dbReference>
<evidence type="ECO:0000259" key="1">
    <source>
        <dbReference type="PROSITE" id="PS50853"/>
    </source>
</evidence>
<dbReference type="CDD" id="cd00063">
    <property type="entry name" value="FN3"/>
    <property type="match status" value="7"/>
</dbReference>
<dbReference type="InterPro" id="IPR003961">
    <property type="entry name" value="FN3_dom"/>
</dbReference>
<dbReference type="PANTHER" id="PTHR46957">
    <property type="entry name" value="CYTOKINE RECEPTOR"/>
    <property type="match status" value="1"/>
</dbReference>
<sequence>MFSPSVYQTTGFSKFQLHKTMSSEVCCPDEQHNRVSTGIGDSCCGRMPYSTSGNQICCAGKLHDGRGRQCCGGQLVSRDLECCGGEQEGVVYGRLPGMFCCGQDYVTMSDTICCSAASGESKAHVKKKNSMPGKCCETELIPETQKCCDGVGYNPLKYVCSNKISAGMLMKCELGSCPPAASREAKALHLVELPAQPSGHHRKRERVDDCMCVGLMGAEGTLSVHWSHAFLLIYLLTGPTECRAVCPASMEATAHCGRCDFNFTIHVCTVIRGSNHSTEKAPVEGICPSAEETVHTGSVNTFSFTDVDLEPDTTYEYRISPWNSYGRAFSKTVRASTREDVPQGVSPPRWIKMDNLEDGIVLNWKKPIQSNGPIIYYILLRNGIECFRGTSLTFSDTTEIQPFQEYSYQLKACTVAGCAASSKVVVATTQGVPQSILPARVTALSAEALRLSWNVPEKPNGVIKEYQLRQVGTGLIYTDTTHRRQHTVTGLQPYTNYSFTLTACTSAGCTSSEPFLGQTLQAAPRGVWVTPQHIIINSTAVELCWSPPEEPNGLISQYRLSRDGNLVFLAGAEEHCFTDKNLEPNSSYIYKLEATTGGGSSSSDEYIVQTPVSTPEEIQPPYNVTVIGPYSIFVAWTTPGILISKMPVEYNVLLHDGSIAPLTFSAGHHRSTLLENLAPFTQYAIRIQACQNGSCGASCRTFAKTSETAPMDLNSPVLKALGSARIEVRWTPPNRPNGVITNYFIHRRPAGVEEGSLVFVWSEGALEFTDAADTLRPFTLYEYQVRARNARGTVESPWSSAQTLEAPPQDLPAPWAQATGPHSVMLNWTRPESPNGVISLYHVVYQEPSDDPTCNVSTVRAFTVMDLGRTDRIGLKKEQSLIRRYCPNPCIICFLWGACLTGVSLHAVRKDECDITAKFLDDSLGPSTISAGFDQMISPRVTVFTAAVPRSSFLIKISDSPKGKTGFHLLSEIQ</sequence>
<keyword evidence="3" id="KW-1185">Reference proteome</keyword>
<feature type="domain" description="Fibronectin type-III" evidence="1">
    <location>
        <begin position="432"/>
        <end position="522"/>
    </location>
</feature>
<feature type="domain" description="Fibronectin type-III" evidence="1">
    <location>
        <begin position="620"/>
        <end position="708"/>
    </location>
</feature>
<dbReference type="SMART" id="SM00060">
    <property type="entry name" value="FN3"/>
    <property type="match status" value="6"/>
</dbReference>
<name>L5KC62_PTEAL</name>
<dbReference type="STRING" id="9402.L5KC62"/>
<dbReference type="FunFam" id="2.60.40.10:FF:000991">
    <property type="entry name" value="Usherin"/>
    <property type="match status" value="1"/>
</dbReference>
<dbReference type="EMBL" id="KB030861">
    <property type="protein sequence ID" value="ELK08912.1"/>
    <property type="molecule type" value="Genomic_DNA"/>
</dbReference>
<dbReference type="FunFam" id="2.60.40.10:FF:001135">
    <property type="entry name" value="Usherin"/>
    <property type="match status" value="1"/>
</dbReference>
<protein>
    <submittedName>
        <fullName evidence="2">Usherin</fullName>
    </submittedName>
</protein>
<feature type="domain" description="Fibronectin type-III" evidence="1">
    <location>
        <begin position="709"/>
        <end position="809"/>
    </location>
</feature>
<evidence type="ECO:0000313" key="3">
    <source>
        <dbReference type="Proteomes" id="UP000010552"/>
    </source>
</evidence>
<feature type="domain" description="Fibronectin type-III" evidence="1">
    <location>
        <begin position="523"/>
        <end position="617"/>
    </location>
</feature>
<dbReference type="FunFam" id="2.60.40.10:FF:000915">
    <property type="entry name" value="Usherin"/>
    <property type="match status" value="1"/>
</dbReference>
<dbReference type="FunFam" id="2.60.40.10:FF:001379">
    <property type="entry name" value="Usherin"/>
    <property type="match status" value="1"/>
</dbReference>
<evidence type="ECO:0000313" key="2">
    <source>
        <dbReference type="EMBL" id="ELK08912.1"/>
    </source>
</evidence>
<dbReference type="Pfam" id="PF00041">
    <property type="entry name" value="fn3"/>
    <property type="match status" value="3"/>
</dbReference>
<reference evidence="3" key="1">
    <citation type="journal article" date="2013" name="Science">
        <title>Comparative analysis of bat genomes provides insight into the evolution of flight and immunity.</title>
        <authorList>
            <person name="Zhang G."/>
            <person name="Cowled C."/>
            <person name="Shi Z."/>
            <person name="Huang Z."/>
            <person name="Bishop-Lilly K.A."/>
            <person name="Fang X."/>
            <person name="Wynne J.W."/>
            <person name="Xiong Z."/>
            <person name="Baker M.L."/>
            <person name="Zhao W."/>
            <person name="Tachedjian M."/>
            <person name="Zhu Y."/>
            <person name="Zhou P."/>
            <person name="Jiang X."/>
            <person name="Ng J."/>
            <person name="Yang L."/>
            <person name="Wu L."/>
            <person name="Xiao J."/>
            <person name="Feng Y."/>
            <person name="Chen Y."/>
            <person name="Sun X."/>
            <person name="Zhang Y."/>
            <person name="Marsh G.A."/>
            <person name="Crameri G."/>
            <person name="Broder C.C."/>
            <person name="Frey K.G."/>
            <person name="Wang L.F."/>
            <person name="Wang J."/>
        </authorList>
    </citation>
    <scope>NUCLEOTIDE SEQUENCE [LARGE SCALE GENOMIC DNA]</scope>
</reference>
<dbReference type="Proteomes" id="UP000010552">
    <property type="component" value="Unassembled WGS sequence"/>
</dbReference>
<dbReference type="InterPro" id="IPR013783">
    <property type="entry name" value="Ig-like_fold"/>
</dbReference>
<dbReference type="FunFam" id="2.60.40.10:FF:001255">
    <property type="entry name" value="usherin"/>
    <property type="match status" value="1"/>
</dbReference>
<organism evidence="2 3">
    <name type="scientific">Pteropus alecto</name>
    <name type="common">Black flying fox</name>
    <dbReference type="NCBI Taxonomy" id="9402"/>
    <lineage>
        <taxon>Eukaryota</taxon>
        <taxon>Metazoa</taxon>
        <taxon>Chordata</taxon>
        <taxon>Craniata</taxon>
        <taxon>Vertebrata</taxon>
        <taxon>Euteleostomi</taxon>
        <taxon>Mammalia</taxon>
        <taxon>Eutheria</taxon>
        <taxon>Laurasiatheria</taxon>
        <taxon>Chiroptera</taxon>
        <taxon>Yinpterochiroptera</taxon>
        <taxon>Pteropodoidea</taxon>
        <taxon>Pteropodidae</taxon>
        <taxon>Pteropodinae</taxon>
        <taxon>Pteropus</taxon>
    </lineage>
</organism>
<accession>L5KC62</accession>
<gene>
    <name evidence="2" type="ORF">PAL_GLEAN10012167</name>
</gene>
<dbReference type="Gene3D" id="2.60.40.10">
    <property type="entry name" value="Immunoglobulins"/>
    <property type="match status" value="7"/>
</dbReference>
<dbReference type="InterPro" id="IPR050713">
    <property type="entry name" value="RTP_Phos/Ushers"/>
</dbReference>
<dbReference type="InParanoid" id="L5KC62"/>
<dbReference type="PANTHER" id="PTHR46957:SF7">
    <property type="entry name" value="USHERIN"/>
    <property type="match status" value="1"/>
</dbReference>
<dbReference type="FunFam" id="2.60.40.10:FF:001173">
    <property type="entry name" value="Usherin"/>
    <property type="match status" value="1"/>
</dbReference>
<dbReference type="AlphaFoldDB" id="L5KC62"/>
<dbReference type="PROSITE" id="PS50853">
    <property type="entry name" value="FN3"/>
    <property type="match status" value="5"/>
</dbReference>
<proteinExistence type="predicted"/>
<feature type="domain" description="Fibronectin type-III" evidence="1">
    <location>
        <begin position="344"/>
        <end position="431"/>
    </location>
</feature>